<evidence type="ECO:0000313" key="1">
    <source>
        <dbReference type="EMBL" id="GAA4053347.1"/>
    </source>
</evidence>
<keyword evidence="2" id="KW-1185">Reference proteome</keyword>
<evidence type="ECO:0000313" key="2">
    <source>
        <dbReference type="Proteomes" id="UP001499984"/>
    </source>
</evidence>
<proteinExistence type="predicted"/>
<accession>A0ABP7UWZ6</accession>
<gene>
    <name evidence="1" type="ORF">GCM10022233_25680</name>
</gene>
<sequence>MLPGEVRRPELIPSAPGLSPLGRMGVPYIYPVVSGTTVRAKAVVLVLTGK</sequence>
<dbReference type="Proteomes" id="UP001499984">
    <property type="component" value="Unassembled WGS sequence"/>
</dbReference>
<dbReference type="EMBL" id="BAAAZY010000008">
    <property type="protein sequence ID" value="GAA4053347.1"/>
    <property type="molecule type" value="Genomic_DNA"/>
</dbReference>
<comment type="caution">
    <text evidence="1">The sequence shown here is derived from an EMBL/GenBank/DDBJ whole genome shotgun (WGS) entry which is preliminary data.</text>
</comment>
<name>A0ABP7UWZ6_9ACTN</name>
<protein>
    <submittedName>
        <fullName evidence="1">Uncharacterized protein</fullName>
    </submittedName>
</protein>
<reference evidence="2" key="1">
    <citation type="journal article" date="2019" name="Int. J. Syst. Evol. Microbiol.">
        <title>The Global Catalogue of Microorganisms (GCM) 10K type strain sequencing project: providing services to taxonomists for standard genome sequencing and annotation.</title>
        <authorList>
            <consortium name="The Broad Institute Genomics Platform"/>
            <consortium name="The Broad Institute Genome Sequencing Center for Infectious Disease"/>
            <person name="Wu L."/>
            <person name="Ma J."/>
        </authorList>
    </citation>
    <scope>NUCLEOTIDE SEQUENCE [LARGE SCALE GENOMIC DNA]</scope>
    <source>
        <strain evidence="2">JCM 16925</strain>
    </source>
</reference>
<organism evidence="1 2">
    <name type="scientific">Streptomyces shaanxiensis</name>
    <dbReference type="NCBI Taxonomy" id="653357"/>
    <lineage>
        <taxon>Bacteria</taxon>
        <taxon>Bacillati</taxon>
        <taxon>Actinomycetota</taxon>
        <taxon>Actinomycetes</taxon>
        <taxon>Kitasatosporales</taxon>
        <taxon>Streptomycetaceae</taxon>
        <taxon>Streptomyces</taxon>
    </lineage>
</organism>